<comment type="caution">
    <text evidence="3">The sequence shown here is derived from an EMBL/GenBank/DDBJ whole genome shotgun (WGS) entry which is preliminary data.</text>
</comment>
<accession>A0ABT2GCE7</accession>
<feature type="compositionally biased region" description="Low complexity" evidence="1">
    <location>
        <begin position="256"/>
        <end position="269"/>
    </location>
</feature>
<dbReference type="SUPFAM" id="SSF51261">
    <property type="entry name" value="Duplicated hybrid motif"/>
    <property type="match status" value="1"/>
</dbReference>
<evidence type="ECO:0000259" key="2">
    <source>
        <dbReference type="Pfam" id="PF01551"/>
    </source>
</evidence>
<keyword evidence="4" id="KW-1185">Reference proteome</keyword>
<dbReference type="Proteomes" id="UP001165580">
    <property type="component" value="Unassembled WGS sequence"/>
</dbReference>
<gene>
    <name evidence="3" type="ORF">NVV95_04920</name>
</gene>
<feature type="compositionally biased region" description="Low complexity" evidence="1">
    <location>
        <begin position="277"/>
        <end position="289"/>
    </location>
</feature>
<dbReference type="PANTHER" id="PTHR21666">
    <property type="entry name" value="PEPTIDASE-RELATED"/>
    <property type="match status" value="1"/>
</dbReference>
<dbReference type="EMBL" id="JANTEZ010000002">
    <property type="protein sequence ID" value="MCS5713889.1"/>
    <property type="molecule type" value="Genomic_DNA"/>
</dbReference>
<name>A0ABT2GCE7_9MICO</name>
<evidence type="ECO:0000256" key="1">
    <source>
        <dbReference type="SAM" id="MobiDB-lite"/>
    </source>
</evidence>
<reference evidence="3" key="1">
    <citation type="submission" date="2022-08" db="EMBL/GenBank/DDBJ databases">
        <authorList>
            <person name="Deng Y."/>
            <person name="Han X.-F."/>
            <person name="Zhang Y.-Q."/>
        </authorList>
    </citation>
    <scope>NUCLEOTIDE SEQUENCE</scope>
    <source>
        <strain evidence="3">CPCC 205716</strain>
    </source>
</reference>
<feature type="compositionally biased region" description="Low complexity" evidence="1">
    <location>
        <begin position="329"/>
        <end position="353"/>
    </location>
</feature>
<feature type="domain" description="M23ase beta-sheet core" evidence="2">
    <location>
        <begin position="546"/>
        <end position="648"/>
    </location>
</feature>
<feature type="compositionally biased region" description="Low complexity" evidence="1">
    <location>
        <begin position="386"/>
        <end position="398"/>
    </location>
</feature>
<dbReference type="PANTHER" id="PTHR21666:SF270">
    <property type="entry name" value="MUREIN HYDROLASE ACTIVATOR ENVC"/>
    <property type="match status" value="1"/>
</dbReference>
<feature type="region of interest" description="Disordered" evidence="1">
    <location>
        <begin position="1"/>
        <end position="419"/>
    </location>
</feature>
<dbReference type="Gene3D" id="2.70.70.10">
    <property type="entry name" value="Glucose Permease (Domain IIA)"/>
    <property type="match status" value="1"/>
</dbReference>
<dbReference type="CDD" id="cd12797">
    <property type="entry name" value="M23_peptidase"/>
    <property type="match status" value="1"/>
</dbReference>
<evidence type="ECO:0000313" key="4">
    <source>
        <dbReference type="Proteomes" id="UP001165580"/>
    </source>
</evidence>
<evidence type="ECO:0000313" key="3">
    <source>
        <dbReference type="EMBL" id="MCS5713889.1"/>
    </source>
</evidence>
<dbReference type="InterPro" id="IPR050570">
    <property type="entry name" value="Cell_wall_metabolism_enzyme"/>
</dbReference>
<dbReference type="InterPro" id="IPR011055">
    <property type="entry name" value="Dup_hybrid_motif"/>
</dbReference>
<protein>
    <submittedName>
        <fullName evidence="3">Peptidoglycan DD-metalloendopeptidase family protein</fullName>
    </submittedName>
</protein>
<feature type="compositionally biased region" description="Low complexity" evidence="1">
    <location>
        <begin position="213"/>
        <end position="227"/>
    </location>
</feature>
<organism evidence="3 4">
    <name type="scientific">Herbiconiux gentiana</name>
    <dbReference type="NCBI Taxonomy" id="2970912"/>
    <lineage>
        <taxon>Bacteria</taxon>
        <taxon>Bacillati</taxon>
        <taxon>Actinomycetota</taxon>
        <taxon>Actinomycetes</taxon>
        <taxon>Micrococcales</taxon>
        <taxon>Microbacteriaceae</taxon>
        <taxon>Herbiconiux</taxon>
    </lineage>
</organism>
<proteinExistence type="predicted"/>
<dbReference type="RefSeq" id="WP_259485424.1">
    <property type="nucleotide sequence ID" value="NZ_JANTEZ010000002.1"/>
</dbReference>
<sequence length="657" mass="65750">MARTNPSPDDDPSAGSARTPTPTRGGGDPATTGSADPGRSFPSRRSLRPPVPSAADGEPGPALPDGATPPRTRREARRASSEVVTADADRPVVVDITVETTSLPVVTRATDAGVSPTPPSVRRGRRASTAPTDEPTRASRPDGGGPRRARRASGPATGDGAPATESIPVVTHPTPPNPAAGRDTVAAAPDAPGEPTGVVAASTELLPAPPAATPQRAAGSGRRAASAFSDSIERPATGRRARVSVPTTVEIPATVEAEQAEQAHQAEQAKQAEKADQAASAGRAAPSIAVDIEVGTHEGGSGPETAAVPTIAPVTKAVSRRTLRAVADGSESTSSGASGTHGAARSTGSTAGSRRARSGERRPAAPPAGEQPGTKAEPQPAPETPSGADSRTASAASAGRRRRRRSTGTSDGDDTGRPGTGFAKGAFSVAALLFAAGIAVATTMPASALHAAGGVPAQQLLADVAPIDPALAAQQLTTSAELAGVGVTRDGYGVRDVAALRAAGMRVADTFTNNPNRPVQWPFPVGVPISDGFGPRESPGGIGSTDHKGVDFTPGQGTSIQSVADGVVRTVVPSDGGGLGVYVVIDHVVDGQAVSSTYGHLLPGSAAVTEGQLVKVGQTVGRVGNTGTSTGAHLHLEIRLDGVTPVDPFAWLTQHNA</sequence>
<dbReference type="Pfam" id="PF01551">
    <property type="entry name" value="Peptidase_M23"/>
    <property type="match status" value="1"/>
</dbReference>
<dbReference type="InterPro" id="IPR016047">
    <property type="entry name" value="M23ase_b-sheet_dom"/>
</dbReference>